<dbReference type="AlphaFoldDB" id="A0A1R0H0B9"/>
<dbReference type="EMBL" id="LSSL01001395">
    <property type="protein sequence ID" value="OLY82591.1"/>
    <property type="molecule type" value="Genomic_DNA"/>
</dbReference>
<accession>A0A1R0H0B9</accession>
<evidence type="ECO:0000313" key="3">
    <source>
        <dbReference type="Proteomes" id="UP000187455"/>
    </source>
</evidence>
<gene>
    <name evidence="2" type="ORF">AYI68_g3286</name>
    <name evidence="1" type="ORF">AYI68_g5430</name>
</gene>
<protein>
    <submittedName>
        <fullName evidence="2">Uncharacterized protein</fullName>
    </submittedName>
</protein>
<proteinExistence type="predicted"/>
<evidence type="ECO:0000313" key="2">
    <source>
        <dbReference type="EMBL" id="OLY82591.1"/>
    </source>
</evidence>
<dbReference type="EMBL" id="LSSL01003442">
    <property type="protein sequence ID" value="OLY80470.1"/>
    <property type="molecule type" value="Genomic_DNA"/>
</dbReference>
<evidence type="ECO:0000313" key="1">
    <source>
        <dbReference type="EMBL" id="OLY80470.1"/>
    </source>
</evidence>
<organism evidence="2 3">
    <name type="scientific">Smittium mucronatum</name>
    <dbReference type="NCBI Taxonomy" id="133383"/>
    <lineage>
        <taxon>Eukaryota</taxon>
        <taxon>Fungi</taxon>
        <taxon>Fungi incertae sedis</taxon>
        <taxon>Zoopagomycota</taxon>
        <taxon>Kickxellomycotina</taxon>
        <taxon>Harpellomycetes</taxon>
        <taxon>Harpellales</taxon>
        <taxon>Legeriomycetaceae</taxon>
        <taxon>Smittium</taxon>
    </lineage>
</organism>
<reference evidence="2 3" key="1">
    <citation type="journal article" date="2016" name="Mol. Biol. Evol.">
        <title>Genome-Wide Survey of Gut Fungi (Harpellales) Reveals the First Horizontally Transferred Ubiquitin Gene from a Mosquito Host.</title>
        <authorList>
            <person name="Wang Y."/>
            <person name="White M.M."/>
            <person name="Kvist S."/>
            <person name="Moncalvo J.M."/>
        </authorList>
    </citation>
    <scope>NUCLEOTIDE SEQUENCE [LARGE SCALE GENOMIC DNA]</scope>
    <source>
        <strain evidence="2 3">ALG-7-W6</strain>
    </source>
</reference>
<reference evidence="2" key="2">
    <citation type="submission" date="2017-01" db="EMBL/GenBank/DDBJ databases">
        <authorList>
            <person name="Mah S.A."/>
            <person name="Swanson W.J."/>
            <person name="Moy G.W."/>
            <person name="Vacquier V.D."/>
        </authorList>
    </citation>
    <scope>NUCLEOTIDE SEQUENCE</scope>
    <source>
        <strain evidence="2">ALG-7-W6</strain>
    </source>
</reference>
<dbReference type="Proteomes" id="UP000187455">
    <property type="component" value="Unassembled WGS sequence"/>
</dbReference>
<sequence length="102" mass="11190">MCWKKSFSLTVMRAICLPFSNFQNALPKIPPAMYPATPNSITQPLTTNVGSTPVPKSGKFESGIVPRYVAPDTMPTSVNGTAISRSAHRRLVRISKNVFHVM</sequence>
<keyword evidence="3" id="KW-1185">Reference proteome</keyword>
<comment type="caution">
    <text evidence="2">The sequence shown here is derived from an EMBL/GenBank/DDBJ whole genome shotgun (WGS) entry which is preliminary data.</text>
</comment>
<name>A0A1R0H0B9_9FUNG</name>